<name>A0A8B6GCU0_MYTGA</name>
<dbReference type="Gene3D" id="3.90.132.10">
    <property type="entry name" value="Leishmanolysin , domain 2"/>
    <property type="match status" value="1"/>
</dbReference>
<dbReference type="PANTHER" id="PTHR10942">
    <property type="entry name" value="LEISHMANOLYSIN-LIKE PEPTIDASE"/>
    <property type="match status" value="1"/>
</dbReference>
<evidence type="ECO:0000256" key="7">
    <source>
        <dbReference type="ARBA" id="ARBA00039717"/>
    </source>
</evidence>
<dbReference type="Pfam" id="PF01457">
    <property type="entry name" value="Peptidase_M8"/>
    <property type="match status" value="2"/>
</dbReference>
<feature type="binding site" evidence="9">
    <location>
        <position position="250"/>
    </location>
    <ligand>
        <name>Zn(2+)</name>
        <dbReference type="ChEBI" id="CHEBI:29105"/>
        <note>catalytic</note>
    </ligand>
</feature>
<protein>
    <recommendedName>
        <fullName evidence="7 10">Leishmanolysin-like peptidase</fullName>
        <ecNumber evidence="10">3.4.24.-</ecNumber>
    </recommendedName>
</protein>
<dbReference type="EMBL" id="UYJE01008236">
    <property type="protein sequence ID" value="VDI62211.1"/>
    <property type="molecule type" value="Genomic_DNA"/>
</dbReference>
<evidence type="ECO:0000256" key="5">
    <source>
        <dbReference type="ARBA" id="ARBA00022833"/>
    </source>
</evidence>
<accession>A0A8B6GCU0</accession>
<comment type="caution">
    <text evidence="11">The sequence shown here is derived from an EMBL/GenBank/DDBJ whole genome shotgun (WGS) entry which is preliminary data.</text>
</comment>
<dbReference type="GO" id="GO:0006508">
    <property type="term" value="P:proteolysis"/>
    <property type="evidence" value="ECO:0007669"/>
    <property type="project" value="UniProtKB-KW"/>
</dbReference>
<dbReference type="GO" id="GO:0046872">
    <property type="term" value="F:metal ion binding"/>
    <property type="evidence" value="ECO:0007669"/>
    <property type="project" value="UniProtKB-KW"/>
</dbReference>
<dbReference type="GO" id="GO:0005737">
    <property type="term" value="C:cytoplasm"/>
    <property type="evidence" value="ECO:0007669"/>
    <property type="project" value="TreeGrafter"/>
</dbReference>
<keyword evidence="2 10" id="KW-0645">Protease</keyword>
<feature type="binding site" evidence="9">
    <location>
        <position position="357"/>
    </location>
    <ligand>
        <name>Zn(2+)</name>
        <dbReference type="ChEBI" id="CHEBI:29105"/>
        <note>catalytic</note>
    </ligand>
</feature>
<keyword evidence="5 9" id="KW-0862">Zinc</keyword>
<dbReference type="AlphaFoldDB" id="A0A8B6GCU0"/>
<dbReference type="GO" id="GO:0016020">
    <property type="term" value="C:membrane"/>
    <property type="evidence" value="ECO:0007669"/>
    <property type="project" value="InterPro"/>
</dbReference>
<dbReference type="Gene3D" id="2.30.34.10">
    <property type="entry name" value="Leishmanolysin domain 4"/>
    <property type="match status" value="1"/>
</dbReference>
<evidence type="ECO:0000256" key="2">
    <source>
        <dbReference type="ARBA" id="ARBA00022670"/>
    </source>
</evidence>
<evidence type="ECO:0000313" key="12">
    <source>
        <dbReference type="Proteomes" id="UP000596742"/>
    </source>
</evidence>
<dbReference type="EC" id="3.4.24.-" evidence="10"/>
<evidence type="ECO:0000256" key="3">
    <source>
        <dbReference type="ARBA" id="ARBA00022723"/>
    </source>
</evidence>
<keyword evidence="12" id="KW-1185">Reference proteome</keyword>
<evidence type="ECO:0000256" key="4">
    <source>
        <dbReference type="ARBA" id="ARBA00022801"/>
    </source>
</evidence>
<dbReference type="OrthoDB" id="527990at2759"/>
<evidence type="ECO:0000256" key="10">
    <source>
        <dbReference type="RuleBase" id="RU366077"/>
    </source>
</evidence>
<dbReference type="SUPFAM" id="SSF55486">
    <property type="entry name" value="Metalloproteases ('zincins'), catalytic domain"/>
    <property type="match status" value="1"/>
</dbReference>
<dbReference type="GO" id="GO:0007155">
    <property type="term" value="P:cell adhesion"/>
    <property type="evidence" value="ECO:0007669"/>
    <property type="project" value="InterPro"/>
</dbReference>
<sequence length="715" mass="81798">MYVPSPYQNETSLMLYIKLFSACILFLQYVTAGHIPIQQEEVLCSHQPPPEDEVIRHVRLDTDNKGHIQKRSVFENLRIHLHYDYTVILLSYNQQQLVKRLVNEAVQYWERTLKVRRGVLAVRLNRQCTSPLSVTYDRGHRFCDGGCAAVTKCGDILIPETHLEKCYYFDGTKFKSSMNSGPGVQDTDFLLYVAAVSTSRCSTGRTIAYAAHCQQEHLLDRPIAGYFTICPETISTRSQDHLQLLSTIKHEILHALGFTAGLFAFYRDDSGAPYTPRFTSSNLPPFNSVLGLYQWSQKIVRKVERKDWKVASGYVTHAVNLIVTPRVVNEVRKHFNCPTLEGAELENQGLIGTYLTHWEKRIFENEAMTGTYTQNPVISRITLALMEDTGWYRANYFGEQHLDWGKGLGCDFVKKSCLDWIHTQRARHGDIHPFCDTVRRGVLKTECTRNRNAVAFCNLQEFNVALPSDYRYFNSLPGINSYDVNRYGGSVSLADYCPYLQEFSWKDGDRTVRDSRCAMKENNPHPSLNFYGEYFGQGSQCFNHANSWIIQHCNFLHPVSHSGSGCYSYDCDKQQGLIIYANDRSYQCLKAGQKIHISYIAYQYLHDGDIICPSCTEMCDMAGFVCPPEREPYKVIGDAFLRVPCGAARINLKLQGHFCINYAQTMKGALELTSFEDKNTLIDDRQDTQMDDRQDTQLDKQVLHDSQRCVQALIE</sequence>
<comment type="similarity">
    <text evidence="1 10">Belongs to the peptidase M8 family.</text>
</comment>
<evidence type="ECO:0000313" key="11">
    <source>
        <dbReference type="EMBL" id="VDI62211.1"/>
    </source>
</evidence>
<keyword evidence="4 10" id="KW-0378">Hydrolase</keyword>
<feature type="active site" evidence="8">
    <location>
        <position position="251"/>
    </location>
</feature>
<dbReference type="Gene3D" id="2.10.55.10">
    <property type="entry name" value="Leishmanolysin domain 3"/>
    <property type="match status" value="1"/>
</dbReference>
<evidence type="ECO:0000256" key="9">
    <source>
        <dbReference type="PIRSR" id="PIRSR601577-2"/>
    </source>
</evidence>
<dbReference type="GO" id="GO:0004222">
    <property type="term" value="F:metalloendopeptidase activity"/>
    <property type="evidence" value="ECO:0007669"/>
    <property type="project" value="UniProtKB-UniRule"/>
</dbReference>
<keyword evidence="3 9" id="KW-0479">Metal-binding</keyword>
<comment type="cofactor">
    <cofactor evidence="9 10">
        <name>Zn(2+)</name>
        <dbReference type="ChEBI" id="CHEBI:29105"/>
    </cofactor>
    <text evidence="9 10">Binds 1 zinc ion per subunit.</text>
</comment>
<evidence type="ECO:0000256" key="8">
    <source>
        <dbReference type="PIRSR" id="PIRSR601577-1"/>
    </source>
</evidence>
<dbReference type="Gene3D" id="3.10.170.20">
    <property type="match status" value="1"/>
</dbReference>
<dbReference type="FunFam" id="3.90.132.10:FF:000001">
    <property type="entry name" value="leishmanolysin-like peptidase isoform X2"/>
    <property type="match status" value="1"/>
</dbReference>
<dbReference type="InterPro" id="IPR001577">
    <property type="entry name" value="Peptidase_M8"/>
</dbReference>
<evidence type="ECO:0000256" key="1">
    <source>
        <dbReference type="ARBA" id="ARBA00005860"/>
    </source>
</evidence>
<keyword evidence="6 9" id="KW-0482">Metalloprotease</keyword>
<organism evidence="11 12">
    <name type="scientific">Mytilus galloprovincialis</name>
    <name type="common">Mediterranean mussel</name>
    <dbReference type="NCBI Taxonomy" id="29158"/>
    <lineage>
        <taxon>Eukaryota</taxon>
        <taxon>Metazoa</taxon>
        <taxon>Spiralia</taxon>
        <taxon>Lophotrochozoa</taxon>
        <taxon>Mollusca</taxon>
        <taxon>Bivalvia</taxon>
        <taxon>Autobranchia</taxon>
        <taxon>Pteriomorphia</taxon>
        <taxon>Mytilida</taxon>
        <taxon>Mytiloidea</taxon>
        <taxon>Mytilidae</taxon>
        <taxon>Mytilinae</taxon>
        <taxon>Mytilus</taxon>
    </lineage>
</organism>
<dbReference type="Proteomes" id="UP000596742">
    <property type="component" value="Unassembled WGS sequence"/>
</dbReference>
<reference evidence="11" key="1">
    <citation type="submission" date="2018-11" db="EMBL/GenBank/DDBJ databases">
        <authorList>
            <person name="Alioto T."/>
            <person name="Alioto T."/>
        </authorList>
    </citation>
    <scope>NUCLEOTIDE SEQUENCE</scope>
</reference>
<gene>
    <name evidence="11" type="ORF">MGAL_10B088610</name>
</gene>
<proteinExistence type="inferred from homology"/>
<dbReference type="PANTHER" id="PTHR10942:SF0">
    <property type="entry name" value="LEISHMANOLYSIN-LIKE PEPTIDASE"/>
    <property type="match status" value="1"/>
</dbReference>
<feature type="binding site" evidence="9">
    <location>
        <position position="254"/>
    </location>
    <ligand>
        <name>Zn(2+)</name>
        <dbReference type="ChEBI" id="CHEBI:29105"/>
        <note>catalytic</note>
    </ligand>
</feature>
<evidence type="ECO:0000256" key="6">
    <source>
        <dbReference type="ARBA" id="ARBA00023049"/>
    </source>
</evidence>